<feature type="transmembrane region" description="Helical" evidence="1">
    <location>
        <begin position="176"/>
        <end position="197"/>
    </location>
</feature>
<evidence type="ECO:0000313" key="2">
    <source>
        <dbReference type="EMBL" id="NUB92096.1"/>
    </source>
</evidence>
<feature type="transmembrane region" description="Helical" evidence="1">
    <location>
        <begin position="120"/>
        <end position="144"/>
    </location>
</feature>
<dbReference type="RefSeq" id="WP_174702342.1">
    <property type="nucleotide sequence ID" value="NZ_JABURA010000001.1"/>
</dbReference>
<dbReference type="Proteomes" id="UP000728647">
    <property type="component" value="Unassembled WGS sequence"/>
</dbReference>
<protein>
    <submittedName>
        <fullName evidence="2">DUF4013 domain-containing protein</fullName>
    </submittedName>
</protein>
<evidence type="ECO:0000256" key="1">
    <source>
        <dbReference type="SAM" id="Phobius"/>
    </source>
</evidence>
<keyword evidence="1" id="KW-0472">Membrane</keyword>
<sequence length="235" mass="23575">MISDALRYPVSDALGRAALLRCGVSVVALAVGVRYAVAVAPSVVALVPAAVAFVGAVVLFGTAAVILGSDDRRPLPSVRAVVRPGLEALALSVVVLVPAIALLTRSLIETPAALAQENGAGLGLFSLVSSTIAIFFFVACAYAYPAAVAASVSTGRLRAAAEAETVLPALTDPTYFLRWTVGFSFVVVAAWLVAIAVSRGDVLGLLAAGVAAYAVVAGARAVGVGYARASGGAPR</sequence>
<reference evidence="2" key="1">
    <citation type="submission" date="2020-06" db="EMBL/GenBank/DDBJ databases">
        <title>Haloterrigena sp. nov., an extremely halophilic archaeon isolated from a saline sediment.</title>
        <authorList>
            <person name="Liu B.-B."/>
        </authorList>
    </citation>
    <scope>NUCLEOTIDE SEQUENCE</scope>
    <source>
        <strain evidence="2">SYSU A121-1</strain>
    </source>
</reference>
<gene>
    <name evidence="2" type="ORF">HT576_13825</name>
</gene>
<dbReference type="OrthoDB" id="178023at2157"/>
<feature type="transmembrane region" description="Helical" evidence="1">
    <location>
        <begin position="88"/>
        <end position="108"/>
    </location>
</feature>
<feature type="transmembrane region" description="Helical" evidence="1">
    <location>
        <begin position="18"/>
        <end position="37"/>
    </location>
</feature>
<name>A0A8J8KG05_9EURY</name>
<dbReference type="InterPro" id="IPR025098">
    <property type="entry name" value="DUF4013"/>
</dbReference>
<keyword evidence="1" id="KW-0812">Transmembrane</keyword>
<comment type="caution">
    <text evidence="2">The sequence shown here is derived from an EMBL/GenBank/DDBJ whole genome shotgun (WGS) entry which is preliminary data.</text>
</comment>
<feature type="transmembrane region" description="Helical" evidence="1">
    <location>
        <begin position="204"/>
        <end position="227"/>
    </location>
</feature>
<keyword evidence="1" id="KW-1133">Transmembrane helix</keyword>
<organism evidence="2 3">
    <name type="scientific">Haloterrigena gelatinilytica</name>
    <dbReference type="NCBI Taxonomy" id="2741724"/>
    <lineage>
        <taxon>Archaea</taxon>
        <taxon>Methanobacteriati</taxon>
        <taxon>Methanobacteriota</taxon>
        <taxon>Stenosarchaea group</taxon>
        <taxon>Halobacteria</taxon>
        <taxon>Halobacteriales</taxon>
        <taxon>Natrialbaceae</taxon>
        <taxon>Haloterrigena</taxon>
    </lineage>
</organism>
<evidence type="ECO:0000313" key="3">
    <source>
        <dbReference type="Proteomes" id="UP000728647"/>
    </source>
</evidence>
<dbReference type="AlphaFoldDB" id="A0A8J8KG05"/>
<dbReference type="EMBL" id="JABURA010000001">
    <property type="protein sequence ID" value="NUB92096.1"/>
    <property type="molecule type" value="Genomic_DNA"/>
</dbReference>
<feature type="transmembrane region" description="Helical" evidence="1">
    <location>
        <begin position="44"/>
        <end position="68"/>
    </location>
</feature>
<proteinExistence type="predicted"/>
<accession>A0A8J8KG05</accession>
<dbReference type="Pfam" id="PF13197">
    <property type="entry name" value="DUF4013"/>
    <property type="match status" value="1"/>
</dbReference>